<dbReference type="Proteomes" id="UP001358586">
    <property type="component" value="Chromosome 8"/>
</dbReference>
<reference evidence="1 2" key="1">
    <citation type="submission" date="2023-03" db="EMBL/GenBank/DDBJ databases">
        <title>WGS of Gossypium arboreum.</title>
        <authorList>
            <person name="Yu D."/>
        </authorList>
    </citation>
    <scope>NUCLEOTIDE SEQUENCE [LARGE SCALE GENOMIC DNA]</scope>
    <source>
        <tissue evidence="1">Leaf</tissue>
    </source>
</reference>
<name>A0ABR0P455_GOSAR</name>
<organism evidence="1 2">
    <name type="scientific">Gossypium arboreum</name>
    <name type="common">Tree cotton</name>
    <name type="synonym">Gossypium nanking</name>
    <dbReference type="NCBI Taxonomy" id="29729"/>
    <lineage>
        <taxon>Eukaryota</taxon>
        <taxon>Viridiplantae</taxon>
        <taxon>Streptophyta</taxon>
        <taxon>Embryophyta</taxon>
        <taxon>Tracheophyta</taxon>
        <taxon>Spermatophyta</taxon>
        <taxon>Magnoliopsida</taxon>
        <taxon>eudicotyledons</taxon>
        <taxon>Gunneridae</taxon>
        <taxon>Pentapetalae</taxon>
        <taxon>rosids</taxon>
        <taxon>malvids</taxon>
        <taxon>Malvales</taxon>
        <taxon>Malvaceae</taxon>
        <taxon>Malvoideae</taxon>
        <taxon>Gossypium</taxon>
    </lineage>
</organism>
<sequence>MKALSWNELGHPRAINRVSNKLRYVLPQILFLIQTKLIARRMEQVRRKCGYVNGIDVGVHGSRGGLLLRWRSDCVVQFKSFSSSHIDVKIHKGNGLSS</sequence>
<comment type="caution">
    <text evidence="1">The sequence shown here is derived from an EMBL/GenBank/DDBJ whole genome shotgun (WGS) entry which is preliminary data.</text>
</comment>
<proteinExistence type="predicted"/>
<keyword evidence="2" id="KW-1185">Reference proteome</keyword>
<protein>
    <submittedName>
        <fullName evidence="1">Uncharacterized protein</fullName>
    </submittedName>
</protein>
<dbReference type="EMBL" id="JARKNE010000008">
    <property type="protein sequence ID" value="KAK5813190.1"/>
    <property type="molecule type" value="Genomic_DNA"/>
</dbReference>
<evidence type="ECO:0000313" key="1">
    <source>
        <dbReference type="EMBL" id="KAK5813190.1"/>
    </source>
</evidence>
<accession>A0ABR0P455</accession>
<evidence type="ECO:0000313" key="2">
    <source>
        <dbReference type="Proteomes" id="UP001358586"/>
    </source>
</evidence>
<gene>
    <name evidence="1" type="ORF">PVK06_028638</name>
</gene>